<evidence type="ECO:0000256" key="4">
    <source>
        <dbReference type="RuleBase" id="RU004514"/>
    </source>
</evidence>
<dbReference type="AlphaFoldDB" id="A0A3G2R5K7"/>
<name>A0A3G2R5K7_9FIRM</name>
<evidence type="ECO:0000256" key="2">
    <source>
        <dbReference type="HAMAP-Rule" id="MF_02087"/>
    </source>
</evidence>
<dbReference type="GO" id="GO:0030170">
    <property type="term" value="F:pyridoxal phosphate binding"/>
    <property type="evidence" value="ECO:0007669"/>
    <property type="project" value="UniProtKB-UniRule"/>
</dbReference>
<dbReference type="FunFam" id="3.20.20.10:FF:000018">
    <property type="entry name" value="Pyridoxal phosphate homeostasis protein"/>
    <property type="match status" value="1"/>
</dbReference>
<gene>
    <name evidence="6" type="ORF">D2962_06915</name>
</gene>
<dbReference type="InterPro" id="IPR029066">
    <property type="entry name" value="PLP-binding_barrel"/>
</dbReference>
<dbReference type="Pfam" id="PF01168">
    <property type="entry name" value="Ala_racemase_N"/>
    <property type="match status" value="1"/>
</dbReference>
<comment type="function">
    <text evidence="2">Pyridoxal 5'-phosphate (PLP)-binding protein, which is involved in PLP homeostasis.</text>
</comment>
<evidence type="ECO:0000256" key="3">
    <source>
        <dbReference type="PIRSR" id="PIRSR004848-1"/>
    </source>
</evidence>
<dbReference type="RefSeq" id="WP_122014576.1">
    <property type="nucleotide sequence ID" value="NZ_CP033169.1"/>
</dbReference>
<feature type="domain" description="Alanine racemase N-terminal" evidence="5">
    <location>
        <begin position="29"/>
        <end position="227"/>
    </location>
</feature>
<reference evidence="6 7" key="1">
    <citation type="submission" date="2018-10" db="EMBL/GenBank/DDBJ databases">
        <authorList>
            <person name="Zhang X."/>
        </authorList>
    </citation>
    <scope>NUCLEOTIDE SEQUENCE [LARGE SCALE GENOMIC DNA]</scope>
    <source>
        <strain evidence="6 7">SK-G1</strain>
    </source>
</reference>
<evidence type="ECO:0000256" key="1">
    <source>
        <dbReference type="ARBA" id="ARBA00022898"/>
    </source>
</evidence>
<dbReference type="InterPro" id="IPR001608">
    <property type="entry name" value="Ala_racemase_N"/>
</dbReference>
<dbReference type="KEGG" id="bacg:D2962_06915"/>
<feature type="modified residue" description="N6-(pyridoxal phosphate)lysine" evidence="2 3">
    <location>
        <position position="36"/>
    </location>
</feature>
<organism evidence="6 7">
    <name type="scientific">Biomaibacter acetigenes</name>
    <dbReference type="NCBI Taxonomy" id="2316383"/>
    <lineage>
        <taxon>Bacteria</taxon>
        <taxon>Bacillati</taxon>
        <taxon>Bacillota</taxon>
        <taxon>Clostridia</taxon>
        <taxon>Thermosediminibacterales</taxon>
        <taxon>Tepidanaerobacteraceae</taxon>
        <taxon>Biomaibacter</taxon>
    </lineage>
</organism>
<dbReference type="EMBL" id="CP033169">
    <property type="protein sequence ID" value="AYO30388.1"/>
    <property type="molecule type" value="Genomic_DNA"/>
</dbReference>
<sequence length="229" mass="25691">METLEQNIAIVKSKIGEAAAKSGRSPEEIHLVAVTKTVPPETVQKAVNLGITLLGENRVQEAGEKVDIVRGNVQWHLIGHLQKNKVKPAIKLFSMIQSLDSLGLAEEIEKRAGEIRRVMDVLIQINIGREETKSGIDADDAVEFIKKVSQLPHIKIKGLMAIPPFKEDPEEVRYYFRKMNDIFQNIKMMQIENVEMNFLSMGMTHDFGIAIEEGSNMVRIGTGIFGKRK</sequence>
<protein>
    <recommendedName>
        <fullName evidence="2">Pyridoxal phosphate homeostasis protein</fullName>
        <shortName evidence="2">PLP homeostasis protein</shortName>
    </recommendedName>
</protein>
<proteinExistence type="inferred from homology"/>
<dbReference type="NCBIfam" id="TIGR00044">
    <property type="entry name" value="YggS family pyridoxal phosphate-dependent enzyme"/>
    <property type="match status" value="1"/>
</dbReference>
<dbReference type="Proteomes" id="UP000280960">
    <property type="component" value="Chromosome"/>
</dbReference>
<dbReference type="PANTHER" id="PTHR10146">
    <property type="entry name" value="PROLINE SYNTHETASE CO-TRANSCRIBED BACTERIAL HOMOLOG PROTEIN"/>
    <property type="match status" value="1"/>
</dbReference>
<dbReference type="Gene3D" id="3.20.20.10">
    <property type="entry name" value="Alanine racemase"/>
    <property type="match status" value="1"/>
</dbReference>
<dbReference type="PANTHER" id="PTHR10146:SF14">
    <property type="entry name" value="PYRIDOXAL PHOSPHATE HOMEOSTASIS PROTEIN"/>
    <property type="match status" value="1"/>
</dbReference>
<evidence type="ECO:0000313" key="7">
    <source>
        <dbReference type="Proteomes" id="UP000280960"/>
    </source>
</evidence>
<dbReference type="SUPFAM" id="SSF51419">
    <property type="entry name" value="PLP-binding barrel"/>
    <property type="match status" value="1"/>
</dbReference>
<dbReference type="CDD" id="cd00635">
    <property type="entry name" value="PLPDE_III_YBL036c_like"/>
    <property type="match status" value="1"/>
</dbReference>
<dbReference type="HAMAP" id="MF_02087">
    <property type="entry name" value="PLP_homeostasis"/>
    <property type="match status" value="1"/>
</dbReference>
<keyword evidence="7" id="KW-1185">Reference proteome</keyword>
<comment type="similarity">
    <text evidence="2 4">Belongs to the pyridoxal phosphate-binding protein YggS/PROSC family.</text>
</comment>
<accession>A0A3G2R5K7</accession>
<keyword evidence="1 2" id="KW-0663">Pyridoxal phosphate</keyword>
<dbReference type="PIRSF" id="PIRSF004848">
    <property type="entry name" value="YBL036c_PLPDEIII"/>
    <property type="match status" value="1"/>
</dbReference>
<evidence type="ECO:0000259" key="5">
    <source>
        <dbReference type="Pfam" id="PF01168"/>
    </source>
</evidence>
<evidence type="ECO:0000313" key="6">
    <source>
        <dbReference type="EMBL" id="AYO30388.1"/>
    </source>
</evidence>
<dbReference type="InterPro" id="IPR011078">
    <property type="entry name" value="PyrdxlP_homeostasis"/>
</dbReference>
<comment type="cofactor">
    <cofactor evidence="3">
        <name>pyridoxal 5'-phosphate</name>
        <dbReference type="ChEBI" id="CHEBI:597326"/>
    </cofactor>
</comment>